<dbReference type="Gene3D" id="2.10.50.10">
    <property type="entry name" value="Tumor Necrosis Factor Receptor, subunit A, domain 2"/>
    <property type="match status" value="2"/>
</dbReference>
<protein>
    <submittedName>
        <fullName evidence="8">Tumor necrosis factor receptor superfamily member 11A-like</fullName>
    </submittedName>
</protein>
<evidence type="ECO:0000313" key="7">
    <source>
        <dbReference type="Proteomes" id="UP000694865"/>
    </source>
</evidence>
<keyword evidence="7" id="KW-1185">Reference proteome</keyword>
<keyword evidence="4" id="KW-1015">Disulfide bond</keyword>
<keyword evidence="1" id="KW-0053">Apoptosis</keyword>
<sequence length="256" mass="27609">YRILTHCTSSEHPESSCVPCDRNWYMDKWNGADYCKAMNMCNKSHEVIHKAASNDGTEDNVCKCEKSYHYTDTHEFCLQNADCPPGQGSKNGLCVVCVDGTYSDVTSNTKKCKKQPDCEATGMQVIKEGNSTTPTICGLAPAQPTDAPKTFTSASTDALPTTENVISSDRSTPVIATPAPQPGAITGSGDSVWETMRGMLGGVLIIILVPIGACVVCKLRKKKQHSRNIENGLCVVCVDGTYSDVTSNTKKCKKQP</sequence>
<feature type="non-terminal residue" evidence="8">
    <location>
        <position position="1"/>
    </location>
</feature>
<dbReference type="PANTHER" id="PTHR23097">
    <property type="entry name" value="TUMOR NECROSIS FACTOR RECEPTOR SUPERFAMILY MEMBER"/>
    <property type="match status" value="1"/>
</dbReference>
<dbReference type="RefSeq" id="XP_006811637.1">
    <property type="nucleotide sequence ID" value="XM_006811574.1"/>
</dbReference>
<feature type="non-terminal residue" evidence="8">
    <location>
        <position position="256"/>
    </location>
</feature>
<keyword evidence="5" id="KW-0325">Glycoprotein</keyword>
<reference evidence="8" key="1">
    <citation type="submission" date="2025-08" db="UniProtKB">
        <authorList>
            <consortium name="RefSeq"/>
        </authorList>
    </citation>
    <scope>IDENTIFICATION</scope>
    <source>
        <tissue evidence="8">Testes</tissue>
    </source>
</reference>
<name>A0ABM0LV46_SACKO</name>
<dbReference type="GeneID" id="102809197"/>
<dbReference type="InterPro" id="IPR052459">
    <property type="entry name" value="TNFRSF_decoy_receptor"/>
</dbReference>
<dbReference type="PANTHER" id="PTHR23097:SF181">
    <property type="entry name" value="CASPASE-8-LIKE"/>
    <property type="match status" value="1"/>
</dbReference>
<dbReference type="SUPFAM" id="SSF57586">
    <property type="entry name" value="TNF receptor-like"/>
    <property type="match status" value="1"/>
</dbReference>
<dbReference type="Proteomes" id="UP000694865">
    <property type="component" value="Unplaced"/>
</dbReference>
<accession>A0ABM0LV46</accession>
<keyword evidence="6" id="KW-0812">Transmembrane</keyword>
<keyword evidence="3" id="KW-0677">Repeat</keyword>
<keyword evidence="6" id="KW-1133">Transmembrane helix</keyword>
<organism evidence="7 8">
    <name type="scientific">Saccoglossus kowalevskii</name>
    <name type="common">Acorn worm</name>
    <dbReference type="NCBI Taxonomy" id="10224"/>
    <lineage>
        <taxon>Eukaryota</taxon>
        <taxon>Metazoa</taxon>
        <taxon>Hemichordata</taxon>
        <taxon>Enteropneusta</taxon>
        <taxon>Harrimaniidae</taxon>
        <taxon>Saccoglossus</taxon>
    </lineage>
</organism>
<evidence type="ECO:0000256" key="3">
    <source>
        <dbReference type="ARBA" id="ARBA00022737"/>
    </source>
</evidence>
<keyword evidence="2" id="KW-0732">Signal</keyword>
<evidence type="ECO:0000313" key="8">
    <source>
        <dbReference type="RefSeq" id="XP_006811637.1"/>
    </source>
</evidence>
<evidence type="ECO:0000256" key="2">
    <source>
        <dbReference type="ARBA" id="ARBA00022729"/>
    </source>
</evidence>
<proteinExistence type="predicted"/>
<evidence type="ECO:0000256" key="4">
    <source>
        <dbReference type="ARBA" id="ARBA00023157"/>
    </source>
</evidence>
<keyword evidence="6" id="KW-0472">Membrane</keyword>
<feature type="transmembrane region" description="Helical" evidence="6">
    <location>
        <begin position="198"/>
        <end position="217"/>
    </location>
</feature>
<evidence type="ECO:0000256" key="6">
    <source>
        <dbReference type="SAM" id="Phobius"/>
    </source>
</evidence>
<gene>
    <name evidence="8" type="primary">LOC102809197</name>
</gene>
<evidence type="ECO:0000256" key="5">
    <source>
        <dbReference type="ARBA" id="ARBA00023180"/>
    </source>
</evidence>
<evidence type="ECO:0000256" key="1">
    <source>
        <dbReference type="ARBA" id="ARBA00022703"/>
    </source>
</evidence>